<evidence type="ECO:0000313" key="3">
    <source>
        <dbReference type="Proteomes" id="UP000637632"/>
    </source>
</evidence>
<dbReference type="PANTHER" id="PTHR40072:SF1">
    <property type="entry name" value="MOLYBDOPTERIN-GUANINE DINUCLEOTIDE BIOSYNTHESIS ADAPTER PROTEIN"/>
    <property type="match status" value="1"/>
</dbReference>
<gene>
    <name evidence="2" type="primary">mobB</name>
    <name evidence="2" type="ORF">H8K26_12820</name>
</gene>
<dbReference type="InterPro" id="IPR004435">
    <property type="entry name" value="MobB_dom"/>
</dbReference>
<protein>
    <submittedName>
        <fullName evidence="2">Molybdopterin-guanine dinucleotide biosynthesis protein B</fullName>
    </submittedName>
</protein>
<feature type="domain" description="Molybdopterin-guanine dinucleotide biosynthesis protein B (MobB)" evidence="1">
    <location>
        <begin position="5"/>
        <end position="137"/>
    </location>
</feature>
<accession>A0ABR6XJ03</accession>
<keyword evidence="3" id="KW-1185">Reference proteome</keyword>
<dbReference type="Proteomes" id="UP000637632">
    <property type="component" value="Unassembled WGS sequence"/>
</dbReference>
<reference evidence="2 3" key="1">
    <citation type="submission" date="2020-08" db="EMBL/GenBank/DDBJ databases">
        <title>Novel species isolated from subtropical streams in China.</title>
        <authorList>
            <person name="Lu H."/>
        </authorList>
    </citation>
    <scope>NUCLEOTIDE SEQUENCE [LARGE SCALE GENOMIC DNA]</scope>
    <source>
        <strain evidence="2 3">CCTCC AB 2015119</strain>
    </source>
</reference>
<dbReference type="CDD" id="cd03116">
    <property type="entry name" value="MobB"/>
    <property type="match status" value="1"/>
</dbReference>
<dbReference type="RefSeq" id="WP_186885195.1">
    <property type="nucleotide sequence ID" value="NZ_JACOFT010000004.1"/>
</dbReference>
<dbReference type="InterPro" id="IPR027417">
    <property type="entry name" value="P-loop_NTPase"/>
</dbReference>
<dbReference type="Gene3D" id="3.40.50.300">
    <property type="entry name" value="P-loop containing nucleotide triphosphate hydrolases"/>
    <property type="match status" value="1"/>
</dbReference>
<dbReference type="SUPFAM" id="SSF52540">
    <property type="entry name" value="P-loop containing nucleoside triphosphate hydrolases"/>
    <property type="match status" value="1"/>
</dbReference>
<evidence type="ECO:0000259" key="1">
    <source>
        <dbReference type="Pfam" id="PF03205"/>
    </source>
</evidence>
<dbReference type="EMBL" id="JACOFT010000004">
    <property type="protein sequence ID" value="MBC3812326.1"/>
    <property type="molecule type" value="Genomic_DNA"/>
</dbReference>
<organism evidence="2 3">
    <name type="scientific">Undibacterium aquatile</name>
    <dbReference type="NCBI Taxonomy" id="1537398"/>
    <lineage>
        <taxon>Bacteria</taxon>
        <taxon>Pseudomonadati</taxon>
        <taxon>Pseudomonadota</taxon>
        <taxon>Betaproteobacteria</taxon>
        <taxon>Burkholderiales</taxon>
        <taxon>Oxalobacteraceae</taxon>
        <taxon>Undibacterium</taxon>
    </lineage>
</organism>
<sequence>MAQNILGVVGWSGSGKTTLLEFLVKELCTLGHSVNVVKHSHHDIIIEPPQKDSARFRTAGAAEVLLVSPYRYVMTRELRGESEPALMDILPRLSASDLIFVEGYKWEAIPKIEVYRPALGKPAIFPDDPHIVAVASDVAAPENLRPGLAWLDLNKTTDVLKWILAELHEKNFSTSLK</sequence>
<dbReference type="NCBIfam" id="TIGR00176">
    <property type="entry name" value="mobB"/>
    <property type="match status" value="1"/>
</dbReference>
<dbReference type="PANTHER" id="PTHR40072">
    <property type="entry name" value="MOLYBDOPTERIN-GUANINE DINUCLEOTIDE BIOSYNTHESIS ADAPTER PROTEIN-RELATED"/>
    <property type="match status" value="1"/>
</dbReference>
<dbReference type="Pfam" id="PF03205">
    <property type="entry name" value="MobB"/>
    <property type="match status" value="1"/>
</dbReference>
<evidence type="ECO:0000313" key="2">
    <source>
        <dbReference type="EMBL" id="MBC3812326.1"/>
    </source>
</evidence>
<proteinExistence type="predicted"/>
<comment type="caution">
    <text evidence="2">The sequence shown here is derived from an EMBL/GenBank/DDBJ whole genome shotgun (WGS) entry which is preliminary data.</text>
</comment>
<name>A0ABR6XJ03_9BURK</name>
<dbReference type="InterPro" id="IPR052539">
    <property type="entry name" value="MGD_biosynthesis_adapter"/>
</dbReference>